<protein>
    <submittedName>
        <fullName evidence="1">Uncharacterized protein</fullName>
    </submittedName>
</protein>
<reference evidence="1" key="1">
    <citation type="submission" date="2019-06" db="EMBL/GenBank/DDBJ databases">
        <authorList>
            <person name="Zheng W."/>
        </authorList>
    </citation>
    <scope>NUCLEOTIDE SEQUENCE</scope>
    <source>
        <strain evidence="1">QDHG01</strain>
    </source>
</reference>
<dbReference type="Proteomes" id="UP000785679">
    <property type="component" value="Unassembled WGS sequence"/>
</dbReference>
<proteinExistence type="predicted"/>
<dbReference type="AlphaFoldDB" id="A0A8J8T3V4"/>
<organism evidence="1 2">
    <name type="scientific">Halteria grandinella</name>
    <dbReference type="NCBI Taxonomy" id="5974"/>
    <lineage>
        <taxon>Eukaryota</taxon>
        <taxon>Sar</taxon>
        <taxon>Alveolata</taxon>
        <taxon>Ciliophora</taxon>
        <taxon>Intramacronucleata</taxon>
        <taxon>Spirotrichea</taxon>
        <taxon>Stichotrichia</taxon>
        <taxon>Sporadotrichida</taxon>
        <taxon>Halteriidae</taxon>
        <taxon>Halteria</taxon>
    </lineage>
</organism>
<name>A0A8J8T3V4_HALGN</name>
<evidence type="ECO:0000313" key="1">
    <source>
        <dbReference type="EMBL" id="TNV80478.1"/>
    </source>
</evidence>
<dbReference type="EMBL" id="RRYP01007470">
    <property type="protein sequence ID" value="TNV80478.1"/>
    <property type="molecule type" value="Genomic_DNA"/>
</dbReference>
<gene>
    <name evidence="1" type="ORF">FGO68_gene2157</name>
</gene>
<comment type="caution">
    <text evidence="1">The sequence shown here is derived from an EMBL/GenBank/DDBJ whole genome shotgun (WGS) entry which is preliminary data.</text>
</comment>
<accession>A0A8J8T3V4</accession>
<keyword evidence="2" id="KW-1185">Reference proteome</keyword>
<evidence type="ECO:0000313" key="2">
    <source>
        <dbReference type="Proteomes" id="UP000785679"/>
    </source>
</evidence>
<sequence>MWRIERKYLFIELMSYLEFKHTQIILYQSQKEFRSRLIRSFKHFKNTSKEIGKYPSYFLNLYFKQMEPESIFIAEQVWNEIQFHQTIDFSLNIRLLVYDSIEMPNVQLKQLEQKQQFRDVSVIIDENFDSIPQAHFNWLLLVQNYFSHSKSISFIADLRKSNLVPKFTKSIPFIESQLNNIKSLKINANQHIQFNDKCLQKLKEMKIYYYQNDTFNLQFEELSIPYSNTTFVLKIKNPTVGMIEDAYSQYPNMFEKLNCQIHLTFSSEWEKEVLEEYTNKFPKNNLQLSLQSSGSNDQILSYLEKLDNQNFPLISNIQRQFVFEIYQM</sequence>